<feature type="domain" description="ABC transporter" evidence="10">
    <location>
        <begin position="15"/>
        <end position="265"/>
    </location>
</feature>
<dbReference type="InterPro" id="IPR003593">
    <property type="entry name" value="AAA+_ATPase"/>
</dbReference>
<evidence type="ECO:0000256" key="6">
    <source>
        <dbReference type="ARBA" id="ARBA00022741"/>
    </source>
</evidence>
<dbReference type="InterPro" id="IPR003439">
    <property type="entry name" value="ABC_transporter-like_ATP-bd"/>
</dbReference>
<keyword evidence="12" id="KW-1185">Reference proteome</keyword>
<dbReference type="SMART" id="SM00382">
    <property type="entry name" value="AAA"/>
    <property type="match status" value="1"/>
</dbReference>
<dbReference type="GO" id="GO:0005524">
    <property type="term" value="F:ATP binding"/>
    <property type="evidence" value="ECO:0007669"/>
    <property type="project" value="UniProtKB-KW"/>
</dbReference>
<keyword evidence="8" id="KW-1278">Translocase</keyword>
<keyword evidence="3" id="KW-0813">Transport</keyword>
<dbReference type="RefSeq" id="WP_341415855.1">
    <property type="nucleotide sequence ID" value="NZ_JBBPCC010000007.1"/>
</dbReference>
<dbReference type="SUPFAM" id="SSF52540">
    <property type="entry name" value="P-loop containing nucleoside triphosphate hydrolases"/>
    <property type="match status" value="1"/>
</dbReference>
<comment type="caution">
    <text evidence="11">The sequence shown here is derived from an EMBL/GenBank/DDBJ whole genome shotgun (WGS) entry which is preliminary data.</text>
</comment>
<dbReference type="Pfam" id="PF00005">
    <property type="entry name" value="ABC_tran"/>
    <property type="match status" value="1"/>
</dbReference>
<dbReference type="NCBIfam" id="TIGR01727">
    <property type="entry name" value="oligo_HPY"/>
    <property type="match status" value="1"/>
</dbReference>
<reference evidence="11 12" key="1">
    <citation type="submission" date="2024-04" db="EMBL/GenBank/DDBJ databases">
        <title>draft genome sequnece of Paenibacillus filicis.</title>
        <authorList>
            <person name="Kim D.-U."/>
        </authorList>
    </citation>
    <scope>NUCLEOTIDE SEQUENCE [LARGE SCALE GENOMIC DNA]</scope>
    <source>
        <strain evidence="11 12">KACC14197</strain>
    </source>
</reference>
<evidence type="ECO:0000313" key="11">
    <source>
        <dbReference type="EMBL" id="MEK8128765.1"/>
    </source>
</evidence>
<dbReference type="PROSITE" id="PS00211">
    <property type="entry name" value="ABC_TRANSPORTER_1"/>
    <property type="match status" value="1"/>
</dbReference>
<evidence type="ECO:0000256" key="9">
    <source>
        <dbReference type="ARBA" id="ARBA00023136"/>
    </source>
</evidence>
<dbReference type="InterPro" id="IPR013563">
    <property type="entry name" value="Oligopep_ABC_C"/>
</dbReference>
<dbReference type="PANTHER" id="PTHR43297">
    <property type="entry name" value="OLIGOPEPTIDE TRANSPORT ATP-BINDING PROTEIN APPD"/>
    <property type="match status" value="1"/>
</dbReference>
<dbReference type="Pfam" id="PF08352">
    <property type="entry name" value="oligo_HPY"/>
    <property type="match status" value="1"/>
</dbReference>
<protein>
    <submittedName>
        <fullName evidence="11">ABC transporter ATP-binding protein</fullName>
    </submittedName>
</protein>
<accession>A0ABU9DIR5</accession>
<dbReference type="InterPro" id="IPR017871">
    <property type="entry name" value="ABC_transporter-like_CS"/>
</dbReference>
<evidence type="ECO:0000256" key="7">
    <source>
        <dbReference type="ARBA" id="ARBA00022840"/>
    </source>
</evidence>
<keyword evidence="6" id="KW-0547">Nucleotide-binding</keyword>
<name>A0ABU9DIR5_9BACL</name>
<organism evidence="11 12">
    <name type="scientific">Paenibacillus filicis</name>
    <dbReference type="NCBI Taxonomy" id="669464"/>
    <lineage>
        <taxon>Bacteria</taxon>
        <taxon>Bacillati</taxon>
        <taxon>Bacillota</taxon>
        <taxon>Bacilli</taxon>
        <taxon>Bacillales</taxon>
        <taxon>Paenibacillaceae</taxon>
        <taxon>Paenibacillus</taxon>
    </lineage>
</organism>
<dbReference type="InterPro" id="IPR050388">
    <property type="entry name" value="ABC_Ni/Peptide_Import"/>
</dbReference>
<evidence type="ECO:0000256" key="8">
    <source>
        <dbReference type="ARBA" id="ARBA00022967"/>
    </source>
</evidence>
<evidence type="ECO:0000256" key="4">
    <source>
        <dbReference type="ARBA" id="ARBA00022475"/>
    </source>
</evidence>
<dbReference type="EMBL" id="JBBPCC010000007">
    <property type="protein sequence ID" value="MEK8128765.1"/>
    <property type="molecule type" value="Genomic_DNA"/>
</dbReference>
<evidence type="ECO:0000256" key="5">
    <source>
        <dbReference type="ARBA" id="ARBA00022519"/>
    </source>
</evidence>
<dbReference type="Gene3D" id="3.40.50.300">
    <property type="entry name" value="P-loop containing nucleotide triphosphate hydrolases"/>
    <property type="match status" value="1"/>
</dbReference>
<comment type="similarity">
    <text evidence="2">Belongs to the ABC transporter superfamily.</text>
</comment>
<proteinExistence type="inferred from homology"/>
<sequence length="341" mass="37097">MKELRRPSTMPVLEIRELRLELQNGRKRALPVVEDVSLQVNDGEIVGIVGESGCGKSILSLSVLGLLPPAIRVAGGEIYNKAGQALNRLGAPDIRRIRGKEIAMIFQDPMSSLNPSLTVGRQVAEAIRLHEGCSRREAEERTVAMFRKVGLPRPESLLNEYPHRLSGGMRQRVMIAMAVSCRPQLLIADEPTTALDVTIQAQILALMRKLRDEDGTSILLISHDLGLISGICDRVLVMYAGRIVEQGPAAEVLRRPSHPYTSGLLASIPLPSKKGSKLTPITGHVPALHERGDGCLFASRCDYATEHCRREAPAFWSAGVGHYAACHLLAQEEGGKVYAGS</sequence>
<evidence type="ECO:0000256" key="3">
    <source>
        <dbReference type="ARBA" id="ARBA00022448"/>
    </source>
</evidence>
<keyword evidence="9" id="KW-0472">Membrane</keyword>
<dbReference type="InterPro" id="IPR027417">
    <property type="entry name" value="P-loop_NTPase"/>
</dbReference>
<dbReference type="Proteomes" id="UP001469365">
    <property type="component" value="Unassembled WGS sequence"/>
</dbReference>
<comment type="subcellular location">
    <subcellularLocation>
        <location evidence="1">Cell membrane</location>
        <topology evidence="1">Peripheral membrane protein</topology>
    </subcellularLocation>
</comment>
<evidence type="ECO:0000313" key="12">
    <source>
        <dbReference type="Proteomes" id="UP001469365"/>
    </source>
</evidence>
<keyword evidence="7 11" id="KW-0067">ATP-binding</keyword>
<gene>
    <name evidence="11" type="ORF">WMW72_12695</name>
</gene>
<evidence type="ECO:0000256" key="2">
    <source>
        <dbReference type="ARBA" id="ARBA00005417"/>
    </source>
</evidence>
<dbReference type="PANTHER" id="PTHR43297:SF14">
    <property type="entry name" value="ATPASE AAA-TYPE CORE DOMAIN-CONTAINING PROTEIN"/>
    <property type="match status" value="1"/>
</dbReference>
<evidence type="ECO:0000256" key="1">
    <source>
        <dbReference type="ARBA" id="ARBA00004202"/>
    </source>
</evidence>
<dbReference type="CDD" id="cd03257">
    <property type="entry name" value="ABC_NikE_OppD_transporters"/>
    <property type="match status" value="1"/>
</dbReference>
<keyword evidence="4" id="KW-1003">Cell membrane</keyword>
<evidence type="ECO:0000259" key="10">
    <source>
        <dbReference type="PROSITE" id="PS50893"/>
    </source>
</evidence>
<dbReference type="PROSITE" id="PS50893">
    <property type="entry name" value="ABC_TRANSPORTER_2"/>
    <property type="match status" value="1"/>
</dbReference>
<keyword evidence="5" id="KW-0997">Cell inner membrane</keyword>